<feature type="transmembrane region" description="Helical" evidence="6">
    <location>
        <begin position="284"/>
        <end position="308"/>
    </location>
</feature>
<dbReference type="InterPro" id="IPR050250">
    <property type="entry name" value="Macrolide_Exporter_MacB"/>
</dbReference>
<evidence type="ECO:0000259" key="7">
    <source>
        <dbReference type="Pfam" id="PF02687"/>
    </source>
</evidence>
<evidence type="ECO:0000313" key="9">
    <source>
        <dbReference type="EMBL" id="GAA4325327.1"/>
    </source>
</evidence>
<evidence type="ECO:0000256" key="5">
    <source>
        <dbReference type="ARBA" id="ARBA00023136"/>
    </source>
</evidence>
<keyword evidence="10" id="KW-1185">Reference proteome</keyword>
<reference evidence="10" key="1">
    <citation type="journal article" date="2019" name="Int. J. Syst. Evol. Microbiol.">
        <title>The Global Catalogue of Microorganisms (GCM) 10K type strain sequencing project: providing services to taxonomists for standard genome sequencing and annotation.</title>
        <authorList>
            <consortium name="The Broad Institute Genomics Platform"/>
            <consortium name="The Broad Institute Genome Sequencing Center for Infectious Disease"/>
            <person name="Wu L."/>
            <person name="Ma J."/>
        </authorList>
    </citation>
    <scope>NUCLEOTIDE SEQUENCE [LARGE SCALE GENOMIC DNA]</scope>
    <source>
        <strain evidence="10">JCM 17919</strain>
    </source>
</reference>
<keyword evidence="4 6" id="KW-1133">Transmembrane helix</keyword>
<proteinExistence type="predicted"/>
<name>A0ABP8GJ33_9BACT</name>
<dbReference type="PANTHER" id="PTHR30572">
    <property type="entry name" value="MEMBRANE COMPONENT OF TRANSPORTER-RELATED"/>
    <property type="match status" value="1"/>
</dbReference>
<evidence type="ECO:0000256" key="1">
    <source>
        <dbReference type="ARBA" id="ARBA00004651"/>
    </source>
</evidence>
<protein>
    <submittedName>
        <fullName evidence="9">ABC transporter permease</fullName>
    </submittedName>
</protein>
<accession>A0ABP8GJ33</accession>
<keyword evidence="5 6" id="KW-0472">Membrane</keyword>
<feature type="domain" description="MacB-like periplasmic core" evidence="8">
    <location>
        <begin position="435"/>
        <end position="635"/>
    </location>
</feature>
<evidence type="ECO:0000313" key="10">
    <source>
        <dbReference type="Proteomes" id="UP001501725"/>
    </source>
</evidence>
<comment type="subcellular location">
    <subcellularLocation>
        <location evidence="1">Cell membrane</location>
        <topology evidence="1">Multi-pass membrane protein</topology>
    </subcellularLocation>
</comment>
<feature type="transmembrane region" description="Helical" evidence="6">
    <location>
        <begin position="421"/>
        <end position="444"/>
    </location>
</feature>
<organism evidence="9 10">
    <name type="scientific">Flaviaesturariibacter amylovorans</name>
    <dbReference type="NCBI Taxonomy" id="1084520"/>
    <lineage>
        <taxon>Bacteria</taxon>
        <taxon>Pseudomonadati</taxon>
        <taxon>Bacteroidota</taxon>
        <taxon>Chitinophagia</taxon>
        <taxon>Chitinophagales</taxon>
        <taxon>Chitinophagaceae</taxon>
        <taxon>Flaviaestuariibacter</taxon>
    </lineage>
</organism>
<comment type="caution">
    <text evidence="9">The sequence shown here is derived from an EMBL/GenBank/DDBJ whole genome shotgun (WGS) entry which is preliminary data.</text>
</comment>
<feature type="domain" description="ABC3 transporter permease C-terminal" evidence="7">
    <location>
        <begin position="290"/>
        <end position="402"/>
    </location>
</feature>
<dbReference type="InterPro" id="IPR025857">
    <property type="entry name" value="MacB_PCD"/>
</dbReference>
<evidence type="ECO:0000256" key="6">
    <source>
        <dbReference type="SAM" id="Phobius"/>
    </source>
</evidence>
<keyword evidence="3 6" id="KW-0812">Transmembrane</keyword>
<keyword evidence="2" id="KW-1003">Cell membrane</keyword>
<dbReference type="PANTHER" id="PTHR30572:SF18">
    <property type="entry name" value="ABC-TYPE MACROLIDE FAMILY EXPORT SYSTEM PERMEASE COMPONENT 2"/>
    <property type="match status" value="1"/>
</dbReference>
<evidence type="ECO:0000256" key="3">
    <source>
        <dbReference type="ARBA" id="ARBA00022692"/>
    </source>
</evidence>
<evidence type="ECO:0000256" key="2">
    <source>
        <dbReference type="ARBA" id="ARBA00022475"/>
    </source>
</evidence>
<sequence>MFRNHLKVAFRYLLRHKSYTATNLLGLSVGIACCLLLALFVRSEWSFDRFHEKSGRIYRAWLQEHYKGEVFTNTVTPIPLGPVVKEGVPDVAAYCRVAALRPFVRNGATVLSGDVNMVDSNFFDLFDFPFVEGNPRALHAPQAILLTQSAAKRFFGATPPMGKELELRLGEDTVLFTVAGLLKDPPLESSIRFEMLISFAQAPHLWSANTRTSAWSNVAVETYFLLPPGATPEPVQARIASVLNPLVKATYKPGEYNVRLQRLTDIHLDNSLPEGNQPVSDPKYAYILATIGLLVLLIACINFVTLAIGRSATRALEVGVRKVLGAARPQLLAQYWGEALLLTLMAFVLGAGLAAVALKPFSALANRALVPRLDATTLALCGGIIAVIALIAGVYPALVLSRFRPIQVLKGRLQAGGNVGLFRKALITGQFLASIVMIICTVVVGRQLQYLRSKDLGFNREQLVVLPTNQPRLEGNALAARYRVELEKLPFVQQTSVSLYSMAEAGWMSLGYSEEGGRFRSFSFNAVDADFVAAHGVQLVAGRNFSKTNPADSGFVLVNEAFVKAFGLKDPVGAKLPYKYGERILGVVKDFHFESLHTAIGPAVMALRPDSIFRASSDVSYATPPRPRLTVRLGAGDHGAHLAALQAAWKRVAGDQEFAYRFLDEALNSAYEQEGRLGTVVRWASGLSVFIACMGLFGLATLVVVRRTREIGIRKVLGAEVGSIVTLLSKDFVLLVGLAALGGFPLAWWMLSKWLQDFAYRIDIPLWVFGAAAGATIVIALATVCLQTVRAALANPVRSLRSE</sequence>
<evidence type="ECO:0000259" key="8">
    <source>
        <dbReference type="Pfam" id="PF12704"/>
    </source>
</evidence>
<feature type="transmembrane region" description="Helical" evidence="6">
    <location>
        <begin position="732"/>
        <end position="751"/>
    </location>
</feature>
<dbReference type="Pfam" id="PF12704">
    <property type="entry name" value="MacB_PCD"/>
    <property type="match status" value="2"/>
</dbReference>
<dbReference type="EMBL" id="BAABGY010000006">
    <property type="protein sequence ID" value="GAA4325327.1"/>
    <property type="molecule type" value="Genomic_DNA"/>
</dbReference>
<feature type="transmembrane region" description="Helical" evidence="6">
    <location>
        <begin position="377"/>
        <end position="400"/>
    </location>
</feature>
<feature type="transmembrane region" description="Helical" evidence="6">
    <location>
        <begin position="766"/>
        <end position="793"/>
    </location>
</feature>
<dbReference type="InterPro" id="IPR003838">
    <property type="entry name" value="ABC3_permease_C"/>
</dbReference>
<dbReference type="PROSITE" id="PS51257">
    <property type="entry name" value="PROKAR_LIPOPROTEIN"/>
    <property type="match status" value="1"/>
</dbReference>
<gene>
    <name evidence="9" type="ORF">GCM10023184_13230</name>
</gene>
<feature type="transmembrane region" description="Helical" evidence="6">
    <location>
        <begin position="21"/>
        <end position="41"/>
    </location>
</feature>
<feature type="domain" description="ABC3 transporter permease C-terminal" evidence="7">
    <location>
        <begin position="685"/>
        <end position="792"/>
    </location>
</feature>
<feature type="domain" description="MacB-like periplasmic core" evidence="8">
    <location>
        <begin position="20"/>
        <end position="241"/>
    </location>
</feature>
<evidence type="ECO:0000256" key="4">
    <source>
        <dbReference type="ARBA" id="ARBA00022989"/>
    </source>
</evidence>
<dbReference type="Pfam" id="PF02687">
    <property type="entry name" value="FtsX"/>
    <property type="match status" value="2"/>
</dbReference>
<dbReference type="RefSeq" id="WP_345254456.1">
    <property type="nucleotide sequence ID" value="NZ_BAABGY010000006.1"/>
</dbReference>
<feature type="transmembrane region" description="Helical" evidence="6">
    <location>
        <begin position="339"/>
        <end position="357"/>
    </location>
</feature>
<dbReference type="Proteomes" id="UP001501725">
    <property type="component" value="Unassembled WGS sequence"/>
</dbReference>
<feature type="transmembrane region" description="Helical" evidence="6">
    <location>
        <begin position="683"/>
        <end position="705"/>
    </location>
</feature>